<feature type="domain" description="Reverse transcriptase Ty1/copia-type" evidence="2">
    <location>
        <begin position="281"/>
        <end position="409"/>
    </location>
</feature>
<evidence type="ECO:0000256" key="1">
    <source>
        <dbReference type="SAM" id="MobiDB-lite"/>
    </source>
</evidence>
<protein>
    <recommendedName>
        <fullName evidence="2">Reverse transcriptase Ty1/copia-type domain-containing protein</fullName>
    </recommendedName>
</protein>
<feature type="region of interest" description="Disordered" evidence="1">
    <location>
        <begin position="400"/>
        <end position="431"/>
    </location>
</feature>
<sequence length="476" mass="54494">MHNIGKMIAELHAMLKLHEKGIPKKAETPSILAIREGRIQKYKKKPQGDSICHHCKEVDHWRRNRRKMLAGLVLQGLRGSRRLKHRALSLYVGNGMRAAVEAIGSFDLVLPNGYALESAARILNMVPTKKVDRTSYEIWHGYPKETMGYYLYNPLENKIFVALNAEFFENSLTLQEASESHRMLEASGSEVGLELIQEDDTQTYKNTSKRHDEILIRDLNEPLNYKATLSNPEFEKWLDAISTKMQCMKDNQVWSLVDLHPNGRTVESKWLFKKKTDMDGNRSIYGLKQAYRSWNKRFDEEIKKIGFSQNPNEPCVYLKASRSNIAFLVLYVDDILIMGNNIAMLQDVKSWLCKCFSIKDLGEATYILIIKIIRDRSKRLISLSQSAYFDKILKKFKMENSKRGSTPMQEKPDYRKSQGAQTPSETDKDDTKSLPGYVFVLNGGVVDWKSAKQITTSMSSIEAEYIAAAKALMKAV</sequence>
<dbReference type="Pfam" id="PF07727">
    <property type="entry name" value="RVT_2"/>
    <property type="match status" value="1"/>
</dbReference>
<dbReference type="EMBL" id="BKCJ010018989">
    <property type="protein sequence ID" value="GEV27189.1"/>
    <property type="molecule type" value="Genomic_DNA"/>
</dbReference>
<organism evidence="3">
    <name type="scientific">Tanacetum cinerariifolium</name>
    <name type="common">Dalmatian daisy</name>
    <name type="synonym">Chrysanthemum cinerariifolium</name>
    <dbReference type="NCBI Taxonomy" id="118510"/>
    <lineage>
        <taxon>Eukaryota</taxon>
        <taxon>Viridiplantae</taxon>
        <taxon>Streptophyta</taxon>
        <taxon>Embryophyta</taxon>
        <taxon>Tracheophyta</taxon>
        <taxon>Spermatophyta</taxon>
        <taxon>Magnoliopsida</taxon>
        <taxon>eudicotyledons</taxon>
        <taxon>Gunneridae</taxon>
        <taxon>Pentapetalae</taxon>
        <taxon>asterids</taxon>
        <taxon>campanulids</taxon>
        <taxon>Asterales</taxon>
        <taxon>Asteraceae</taxon>
        <taxon>Asteroideae</taxon>
        <taxon>Anthemideae</taxon>
        <taxon>Anthemidinae</taxon>
        <taxon>Tanacetum</taxon>
    </lineage>
</organism>
<name>A0A699GRP4_TANCI</name>
<dbReference type="AlphaFoldDB" id="A0A699GRP4"/>
<proteinExistence type="predicted"/>
<dbReference type="InterPro" id="IPR013103">
    <property type="entry name" value="RVT_2"/>
</dbReference>
<comment type="caution">
    <text evidence="3">The sequence shown here is derived from an EMBL/GenBank/DDBJ whole genome shotgun (WGS) entry which is preliminary data.</text>
</comment>
<reference evidence="3" key="1">
    <citation type="journal article" date="2019" name="Sci. Rep.">
        <title>Draft genome of Tanacetum cinerariifolium, the natural source of mosquito coil.</title>
        <authorList>
            <person name="Yamashiro T."/>
            <person name="Shiraishi A."/>
            <person name="Satake H."/>
            <person name="Nakayama K."/>
        </authorList>
    </citation>
    <scope>NUCLEOTIDE SEQUENCE</scope>
</reference>
<evidence type="ECO:0000259" key="2">
    <source>
        <dbReference type="Pfam" id="PF07727"/>
    </source>
</evidence>
<accession>A0A699GRP4</accession>
<gene>
    <name evidence="3" type="ORF">Tci_099166</name>
</gene>
<evidence type="ECO:0000313" key="3">
    <source>
        <dbReference type="EMBL" id="GEV27189.1"/>
    </source>
</evidence>